<dbReference type="RefSeq" id="WP_025353234.1">
    <property type="nucleotide sequence ID" value="NZ_CP006850.1"/>
</dbReference>
<evidence type="ECO:0000313" key="1">
    <source>
        <dbReference type="EMBL" id="AHH21955.1"/>
    </source>
</evidence>
<name>W5TRG7_9NOCA</name>
<dbReference type="HOGENOM" id="CLU_2330933_0_0_11"/>
<dbReference type="OrthoDB" id="4574774at2"/>
<protein>
    <submittedName>
        <fullName evidence="1">Uncharacterized protein</fullName>
    </submittedName>
</protein>
<dbReference type="Proteomes" id="UP000019150">
    <property type="component" value="Chromosome"/>
</dbReference>
<gene>
    <name evidence="1" type="ORF">NONO_c71980</name>
</gene>
<organism evidence="1 2">
    <name type="scientific">Nocardia nova SH22a</name>
    <dbReference type="NCBI Taxonomy" id="1415166"/>
    <lineage>
        <taxon>Bacteria</taxon>
        <taxon>Bacillati</taxon>
        <taxon>Actinomycetota</taxon>
        <taxon>Actinomycetes</taxon>
        <taxon>Mycobacteriales</taxon>
        <taxon>Nocardiaceae</taxon>
        <taxon>Nocardia</taxon>
    </lineage>
</organism>
<sequence>MFVITAGMLAIVCGVLIAIGCWLPPRADGVTVDAVRQRLSYERYCRTMESQWPARAEVAVDRELVRARLRAIAPSRGFVSTFVPRVPVTCHDDDLGLG</sequence>
<dbReference type="KEGG" id="nno:NONO_c71980"/>
<accession>W5TRG7</accession>
<keyword evidence="2" id="KW-1185">Reference proteome</keyword>
<dbReference type="EMBL" id="CP006850">
    <property type="protein sequence ID" value="AHH21955.1"/>
    <property type="molecule type" value="Genomic_DNA"/>
</dbReference>
<evidence type="ECO:0000313" key="2">
    <source>
        <dbReference type="Proteomes" id="UP000019150"/>
    </source>
</evidence>
<dbReference type="AlphaFoldDB" id="W5TRG7"/>
<reference evidence="1 2" key="1">
    <citation type="journal article" date="2014" name="Appl. Environ. Microbiol.">
        <title>Insights into the Microbial Degradation of Rubber and Gutta-Percha by Analysis of the Complete Genome of Nocardia nova SH22a.</title>
        <authorList>
            <person name="Luo Q."/>
            <person name="Hiessl S."/>
            <person name="Poehlein A."/>
            <person name="Daniel R."/>
            <person name="Steinbuchel A."/>
        </authorList>
    </citation>
    <scope>NUCLEOTIDE SEQUENCE [LARGE SCALE GENOMIC DNA]</scope>
    <source>
        <strain evidence="1">SH22a</strain>
    </source>
</reference>
<proteinExistence type="predicted"/>
<dbReference type="PATRIC" id="fig|1415166.3.peg.7385"/>